<proteinExistence type="predicted"/>
<dbReference type="Proteomes" id="UP000626244">
    <property type="component" value="Unassembled WGS sequence"/>
</dbReference>
<reference evidence="2" key="1">
    <citation type="journal article" date="2019" name="Int. J. Syst. Evol. Microbiol.">
        <title>The Global Catalogue of Microorganisms (GCM) 10K type strain sequencing project: providing services to taxonomists for standard genome sequencing and annotation.</title>
        <authorList>
            <consortium name="The Broad Institute Genomics Platform"/>
            <consortium name="The Broad Institute Genome Sequencing Center for Infectious Disease"/>
            <person name="Wu L."/>
            <person name="Ma J."/>
        </authorList>
    </citation>
    <scope>NUCLEOTIDE SEQUENCE [LARGE SCALE GENOMIC DNA]</scope>
    <source>
        <strain evidence="2">CGMCC 1.14993</strain>
    </source>
</reference>
<dbReference type="EMBL" id="BMHB01000003">
    <property type="protein sequence ID" value="GGI17681.1"/>
    <property type="molecule type" value="Genomic_DNA"/>
</dbReference>
<evidence type="ECO:0000313" key="1">
    <source>
        <dbReference type="EMBL" id="GGI17681.1"/>
    </source>
</evidence>
<gene>
    <name evidence="1" type="ORF">GCM10007380_39160</name>
</gene>
<sequence length="76" mass="9039">MFTLENRLVRSLLGKKNNFIEIAFSVVKKLTITMILIRRILSFLFMKKWEVGLREGNICFFELMDIGAFFNRPCLY</sequence>
<organism evidence="1 2">
    <name type="scientific">Gottfriedia solisilvae</name>
    <dbReference type="NCBI Taxonomy" id="1516104"/>
    <lineage>
        <taxon>Bacteria</taxon>
        <taxon>Bacillati</taxon>
        <taxon>Bacillota</taxon>
        <taxon>Bacilli</taxon>
        <taxon>Bacillales</taxon>
        <taxon>Bacillaceae</taxon>
        <taxon>Gottfriedia</taxon>
    </lineage>
</organism>
<keyword evidence="2" id="KW-1185">Reference proteome</keyword>
<evidence type="ECO:0000313" key="2">
    <source>
        <dbReference type="Proteomes" id="UP000626244"/>
    </source>
</evidence>
<comment type="caution">
    <text evidence="1">The sequence shown here is derived from an EMBL/GenBank/DDBJ whole genome shotgun (WGS) entry which is preliminary data.</text>
</comment>
<dbReference type="AlphaFoldDB" id="A0A8J3AW48"/>
<protein>
    <submittedName>
        <fullName evidence="1">Uncharacterized protein</fullName>
    </submittedName>
</protein>
<accession>A0A8J3AW48</accession>
<name>A0A8J3AW48_9BACI</name>